<feature type="domain" description="Phage tail tape measure protein" evidence="1">
    <location>
        <begin position="114"/>
        <end position="297"/>
    </location>
</feature>
<organism evidence="2 3">
    <name type="scientific">Marinobacter nauticus</name>
    <name type="common">Marinobacter hydrocarbonoclasticus</name>
    <name type="synonym">Marinobacter aquaeolei</name>
    <dbReference type="NCBI Taxonomy" id="2743"/>
    <lineage>
        <taxon>Bacteria</taxon>
        <taxon>Pseudomonadati</taxon>
        <taxon>Pseudomonadota</taxon>
        <taxon>Gammaproteobacteria</taxon>
        <taxon>Pseudomonadales</taxon>
        <taxon>Marinobacteraceae</taxon>
        <taxon>Marinobacter</taxon>
    </lineage>
</organism>
<dbReference type="AlphaFoldDB" id="A0A368X8B4"/>
<evidence type="ECO:0000313" key="3">
    <source>
        <dbReference type="Proteomes" id="UP000253647"/>
    </source>
</evidence>
<protein>
    <recommendedName>
        <fullName evidence="1">Phage tail tape measure protein domain-containing protein</fullName>
    </recommendedName>
</protein>
<dbReference type="Pfam" id="PF10145">
    <property type="entry name" value="PhageMin_Tail"/>
    <property type="match status" value="1"/>
</dbReference>
<evidence type="ECO:0000313" key="2">
    <source>
        <dbReference type="EMBL" id="RCW62637.1"/>
    </source>
</evidence>
<gene>
    <name evidence="2" type="ORF">DET61_12339</name>
</gene>
<accession>A0A368X8B4</accession>
<evidence type="ECO:0000259" key="1">
    <source>
        <dbReference type="Pfam" id="PF10145"/>
    </source>
</evidence>
<dbReference type="RefSeq" id="WP_147271119.1">
    <property type="nucleotide sequence ID" value="NZ_QPJI01000023.1"/>
</dbReference>
<name>A0A368X8B4_MARNT</name>
<dbReference type="Proteomes" id="UP000253647">
    <property type="component" value="Unassembled WGS sequence"/>
</dbReference>
<comment type="caution">
    <text evidence="2">The sequence shown here is derived from an EMBL/GenBank/DDBJ whole genome shotgun (WGS) entry which is preliminary data.</text>
</comment>
<proteinExistence type="predicted"/>
<dbReference type="InterPro" id="IPR010090">
    <property type="entry name" value="Phage_tape_meas"/>
</dbReference>
<sequence>MSEMKASVALNLTGNFEQRAERYGRAVGQFSRTSERQLGRVRRSAQMLGRGLDAMGNRYTALITGAAGIGTLRALTQMEERFTRLGIQANKSEEEMEGLRRKIFETARAPDIRVDPSQITSAIESIVEKTGDLEFAQENIRNIGLAISATGAAGQNIGEIMAEFQKMDIKDSGEILRVLDTLNQQGKQGAFTLQNLASLGPRVVTAYTAMGREGAGAIQEMGAALQVIRMGTGSSEQAATAFEALLRTLQNADKVKSLQKGGIQVFDPKELEKGRQVLRPINELMVEIIQAVDGQTTRLSSVFDAEAMRAFNAAAGEFMRTGSVNSLEKFMDVQGDGSATMNDSARAADTMAGAMRNLTSAWTNFADDNLTGAVQSTADALNSLDQETVDRWLKIGGIALGGLGVAVGGRFLGKLGSDVFSAGRKVLGRGRGGVGGALGGLASGAAPIPVYVVNQPGVGGQGGAGRRGPRGGGAAARSRRIFNPMRNLGRAPVGSIGALGAGAIGTAGLAVGAAGAAGYGVGTLINKTMIEGTETGRKIGDSIGEAVARTLAFFGNDEAQRAVEFNDRRDAGTLKIEVNQEGRVTAVTPARGDGGPDMDVDLGISGLMP</sequence>
<reference evidence="2 3" key="1">
    <citation type="submission" date="2018-07" db="EMBL/GenBank/DDBJ databases">
        <title>Freshwater and sediment microbial communities from various areas in North America, analyzing microbe dynamics in response to fracking.</title>
        <authorList>
            <person name="Lamendella R."/>
        </authorList>
    </citation>
    <scope>NUCLEOTIDE SEQUENCE [LARGE SCALE GENOMIC DNA]</scope>
    <source>
        <strain evidence="2 3">105B</strain>
    </source>
</reference>
<dbReference type="EMBL" id="QPJI01000023">
    <property type="protein sequence ID" value="RCW62637.1"/>
    <property type="molecule type" value="Genomic_DNA"/>
</dbReference>